<organism evidence="1 2">
    <name type="scientific">Actinomyces bouchesdurhonensis</name>
    <dbReference type="NCBI Taxonomy" id="1852361"/>
    <lineage>
        <taxon>Bacteria</taxon>
        <taxon>Bacillati</taxon>
        <taxon>Actinomycetota</taxon>
        <taxon>Actinomycetes</taxon>
        <taxon>Actinomycetales</taxon>
        <taxon>Actinomycetaceae</taxon>
        <taxon>Actinomyces</taxon>
    </lineage>
</organism>
<dbReference type="AlphaFoldDB" id="A0A929WWJ4"/>
<evidence type="ECO:0008006" key="3">
    <source>
        <dbReference type="Google" id="ProtNLM"/>
    </source>
</evidence>
<gene>
    <name evidence="1" type="ORF">HXK09_08615</name>
</gene>
<evidence type="ECO:0000313" key="1">
    <source>
        <dbReference type="EMBL" id="MBF0967193.1"/>
    </source>
</evidence>
<name>A0A929WWJ4_9ACTO</name>
<proteinExistence type="predicted"/>
<comment type="caution">
    <text evidence="1">The sequence shown here is derived from an EMBL/GenBank/DDBJ whole genome shotgun (WGS) entry which is preliminary data.</text>
</comment>
<dbReference type="Proteomes" id="UP000759246">
    <property type="component" value="Unassembled WGS sequence"/>
</dbReference>
<reference evidence="1" key="1">
    <citation type="submission" date="2020-04" db="EMBL/GenBank/DDBJ databases">
        <title>Deep metagenomics examines the oral microbiome during advanced dental caries in children, revealing novel taxa and co-occurrences with host molecules.</title>
        <authorList>
            <person name="Baker J.L."/>
            <person name="Morton J.T."/>
            <person name="Dinis M."/>
            <person name="Alvarez R."/>
            <person name="Tran N.C."/>
            <person name="Knight R."/>
            <person name="Edlund A."/>
        </authorList>
    </citation>
    <scope>NUCLEOTIDE SEQUENCE</scope>
    <source>
        <strain evidence="1">JCVI_30_bin.13</strain>
    </source>
</reference>
<protein>
    <recommendedName>
        <fullName evidence="3">Lipoprotein LpqN</fullName>
    </recommendedName>
</protein>
<accession>A0A929WWJ4</accession>
<evidence type="ECO:0000313" key="2">
    <source>
        <dbReference type="Proteomes" id="UP000759246"/>
    </source>
</evidence>
<sequence>MTCSYQAPDRWSPLPEEAFAAIAPTDSQEGTRVLGGVAGPVDATHSFAATIMTVATTIPDDQDDAVVLADSARLIRDTIGGFIMLEDMAWPATPSGAFLRTGIYIEGTVPITMCQWAWIHRAQGGQRFLVTATATSTTDQFPFVADDIVQIIPTIEVAL</sequence>
<dbReference type="EMBL" id="JABZGF010000352">
    <property type="protein sequence ID" value="MBF0967193.1"/>
    <property type="molecule type" value="Genomic_DNA"/>
</dbReference>